<keyword evidence="4" id="KW-1185">Reference proteome</keyword>
<dbReference type="RefSeq" id="WP_136347959.1">
    <property type="nucleotide sequence ID" value="NZ_SSOC01000003.1"/>
</dbReference>
<reference evidence="3 4" key="1">
    <citation type="submission" date="2019-04" db="EMBL/GenBank/DDBJ databases">
        <title>Azoarcus nasutitermitis sp. nov. isolated from termite nest.</title>
        <authorList>
            <person name="Lin S.-Y."/>
            <person name="Hameed A."/>
            <person name="Hsu Y.-H."/>
            <person name="Young C.-C."/>
        </authorList>
    </citation>
    <scope>NUCLEOTIDE SEQUENCE [LARGE SCALE GENOMIC DNA]</scope>
    <source>
        <strain evidence="3 4">CC-YHH838</strain>
    </source>
</reference>
<dbReference type="InterPro" id="IPR052901">
    <property type="entry name" value="Bact_TGase-like"/>
</dbReference>
<feature type="transmembrane region" description="Helical" evidence="1">
    <location>
        <begin position="160"/>
        <end position="179"/>
    </location>
</feature>
<feature type="transmembrane region" description="Helical" evidence="1">
    <location>
        <begin position="30"/>
        <end position="47"/>
    </location>
</feature>
<dbReference type="EMBL" id="SSOC01000003">
    <property type="protein sequence ID" value="THF65753.1"/>
    <property type="molecule type" value="Genomic_DNA"/>
</dbReference>
<protein>
    <submittedName>
        <fullName evidence="3">DUF3488 domain-containing protein</fullName>
    </submittedName>
</protein>
<dbReference type="PANTHER" id="PTHR42736:SF1">
    <property type="entry name" value="PROTEIN-GLUTAMINE GAMMA-GLUTAMYLTRANSFERASE"/>
    <property type="match status" value="1"/>
</dbReference>
<feature type="transmembrane region" description="Helical" evidence="1">
    <location>
        <begin position="542"/>
        <end position="562"/>
    </location>
</feature>
<dbReference type="Pfam" id="PF01841">
    <property type="entry name" value="Transglut_core"/>
    <property type="match status" value="1"/>
</dbReference>
<accession>A0A4S4AZX6</accession>
<dbReference type="InterPro" id="IPR002931">
    <property type="entry name" value="Transglutaminase-like"/>
</dbReference>
<sequence length="647" mass="71014">MPPNVEVSRRTAFCLLAAASVTVLPHAGHLPPWLVALCVLLLGWRGAQLLDRVKGLPRWLVLGVALAAALAIKIDFGHFFGKDPGVALLAVLLCLKLLEGGSPRDARVAVLLSFFLQLGLFFYDQTMGVAALALAGTLLAVTALFGLHQPRAPLPGLLRGAATLVLQGLPFMLVLFVFFPRIEGPLWGLPADAHSAVSGLSDTMEPGSISELSLSDAIAFRAAFAGEPPPNALRYWRGPVLTEFDGRTWRAVRTTSTAAPAYQPGGPVYAYSLTLEAHNRRWLLALDYPDAGLDDLLYADDFQLLAARPVRARARFDLRSRPHTPVGMEESAAVLAAVRRLPAQGNPRARALAARLAADGADAGTIVSRAFDHFASGNYTYTLTPTLLGAHSVDEFLFDTLEGFCEHYASAFVFLMRAAGLPARVVTGYQGGQVNPIDDTVVVRQSDAHAWAEVWIDGQGWRRVDPTAAAAPQRIERGLGESIRAGDPRPLLMRPEFSWLREFRHRWEAVSNHWNLWVLGYNEDRQRDLLARLGLETDWRTLTLATGAAAGLLMLALLGWAFHQRRSADPLDQAWQAFCRRAARHGLPRHAWEGPLDFATRLADRFPAHAGELRRIASDYARMRYRAADGPAAVRELSQRIRRIDFT</sequence>
<feature type="transmembrane region" description="Helical" evidence="1">
    <location>
        <begin position="130"/>
        <end position="148"/>
    </location>
</feature>
<keyword evidence="1" id="KW-1133">Transmembrane helix</keyword>
<organism evidence="3 4">
    <name type="scientific">Pseudothauera nasutitermitis</name>
    <dbReference type="NCBI Taxonomy" id="2565930"/>
    <lineage>
        <taxon>Bacteria</taxon>
        <taxon>Pseudomonadati</taxon>
        <taxon>Pseudomonadota</taxon>
        <taxon>Betaproteobacteria</taxon>
        <taxon>Rhodocyclales</taxon>
        <taxon>Zoogloeaceae</taxon>
        <taxon>Pseudothauera</taxon>
    </lineage>
</organism>
<evidence type="ECO:0000313" key="3">
    <source>
        <dbReference type="EMBL" id="THF65753.1"/>
    </source>
</evidence>
<dbReference type="AlphaFoldDB" id="A0A4S4AZX6"/>
<dbReference type="SMART" id="SM00460">
    <property type="entry name" value="TGc"/>
    <property type="match status" value="1"/>
</dbReference>
<dbReference type="SUPFAM" id="SSF54001">
    <property type="entry name" value="Cysteine proteinases"/>
    <property type="match status" value="1"/>
</dbReference>
<dbReference type="Gene3D" id="3.10.620.30">
    <property type="match status" value="1"/>
</dbReference>
<feature type="transmembrane region" description="Helical" evidence="1">
    <location>
        <begin position="59"/>
        <end position="80"/>
    </location>
</feature>
<dbReference type="PANTHER" id="PTHR42736">
    <property type="entry name" value="PROTEIN-GLUTAMINE GAMMA-GLUTAMYLTRANSFERASE"/>
    <property type="match status" value="1"/>
</dbReference>
<dbReference type="InterPro" id="IPR025403">
    <property type="entry name" value="TgpA-like_C"/>
</dbReference>
<keyword evidence="1" id="KW-0472">Membrane</keyword>
<dbReference type="InterPro" id="IPR021878">
    <property type="entry name" value="TgpA_N"/>
</dbReference>
<name>A0A4S4AZX6_9RHOO</name>
<comment type="caution">
    <text evidence="3">The sequence shown here is derived from an EMBL/GenBank/DDBJ whole genome shotgun (WGS) entry which is preliminary data.</text>
</comment>
<dbReference type="Pfam" id="PF13559">
    <property type="entry name" value="DUF4129"/>
    <property type="match status" value="1"/>
</dbReference>
<dbReference type="OrthoDB" id="9804872at2"/>
<gene>
    <name evidence="3" type="ORF">E6C76_09385</name>
</gene>
<evidence type="ECO:0000256" key="1">
    <source>
        <dbReference type="SAM" id="Phobius"/>
    </source>
</evidence>
<feature type="domain" description="Transglutaminase-like" evidence="2">
    <location>
        <begin position="397"/>
        <end position="468"/>
    </location>
</feature>
<dbReference type="InterPro" id="IPR038765">
    <property type="entry name" value="Papain-like_cys_pep_sf"/>
</dbReference>
<evidence type="ECO:0000259" key="2">
    <source>
        <dbReference type="SMART" id="SM00460"/>
    </source>
</evidence>
<evidence type="ECO:0000313" key="4">
    <source>
        <dbReference type="Proteomes" id="UP000308430"/>
    </source>
</evidence>
<dbReference type="Pfam" id="PF11992">
    <property type="entry name" value="TgpA_N"/>
    <property type="match status" value="1"/>
</dbReference>
<keyword evidence="1" id="KW-0812">Transmembrane</keyword>
<proteinExistence type="predicted"/>
<dbReference type="Proteomes" id="UP000308430">
    <property type="component" value="Unassembled WGS sequence"/>
</dbReference>